<feature type="transmembrane region" description="Helical" evidence="2">
    <location>
        <begin position="21"/>
        <end position="42"/>
    </location>
</feature>
<reference evidence="3 4" key="1">
    <citation type="submission" date="2019-04" db="EMBL/GenBank/DDBJ databases">
        <authorList>
            <person name="Li J."/>
        </authorList>
    </citation>
    <scope>NUCLEOTIDE SEQUENCE [LARGE SCALE GENOMIC DNA]</scope>
    <source>
        <strain evidence="3 4">CCTCC AB2016182</strain>
    </source>
</reference>
<protein>
    <submittedName>
        <fullName evidence="3">DUF2254 domain-containing protein</fullName>
    </submittedName>
</protein>
<feature type="compositionally biased region" description="Pro residues" evidence="1">
    <location>
        <begin position="198"/>
        <end position="209"/>
    </location>
</feature>
<gene>
    <name evidence="3" type="ORF">FA740_10390</name>
</gene>
<evidence type="ECO:0000313" key="4">
    <source>
        <dbReference type="Proteomes" id="UP000306223"/>
    </source>
</evidence>
<dbReference type="Proteomes" id="UP000306223">
    <property type="component" value="Unassembled WGS sequence"/>
</dbReference>
<dbReference type="OrthoDB" id="2955631at2"/>
<feature type="region of interest" description="Disordered" evidence="1">
    <location>
        <begin position="190"/>
        <end position="209"/>
    </location>
</feature>
<dbReference type="InterPro" id="IPR018723">
    <property type="entry name" value="DUF2254_membrane"/>
</dbReference>
<dbReference type="Pfam" id="PF10011">
    <property type="entry name" value="DUF2254"/>
    <property type="match status" value="1"/>
</dbReference>
<sequence>MAAHRGVGRLRWRLIEITRTLWVRVAAFAGLGLLTAALGFVVRGQIPDALAGQIGADAIEPILEIVASSMLTVTTFSLSILTAAYATASAGSTPRAVQLLANDGVSQTVLATFMGAFVFSLVGLIMLKTELYGGGGRVVLFVVTLLVILIVILSLLRWINRLAALGLIGDNLTRVETATATALRLRRESPWMGANPLDGPPPADSTPVPPPQAGHVQNCDMQGLSDLADKAGLILYITATPGDFVHPACTLLHVDGLPDDPDEATALIGQLTECFSLRAQRSFDQDPRFGFVVLSEIGQRALSPAVNDPGTAVAVIQRILRVLSEWTEQAQPEVSFPRLYVRSITVDEILRASLLPLARDGAGVVEVHRALQTCLLALARISPAVHGDPARALTKDCVAYSSQALVLECEKAEICALSAQVAAI</sequence>
<dbReference type="AlphaFoldDB" id="A0A4U0R7X2"/>
<keyword evidence="2" id="KW-1133">Transmembrane helix</keyword>
<feature type="transmembrane region" description="Helical" evidence="2">
    <location>
        <begin position="62"/>
        <end position="88"/>
    </location>
</feature>
<comment type="caution">
    <text evidence="3">The sequence shown here is derived from an EMBL/GenBank/DDBJ whole genome shotgun (WGS) entry which is preliminary data.</text>
</comment>
<accession>A0A4U0R7X2</accession>
<evidence type="ECO:0000313" key="3">
    <source>
        <dbReference type="EMBL" id="TJZ84234.1"/>
    </source>
</evidence>
<evidence type="ECO:0000256" key="1">
    <source>
        <dbReference type="SAM" id="MobiDB-lite"/>
    </source>
</evidence>
<feature type="transmembrane region" description="Helical" evidence="2">
    <location>
        <begin position="109"/>
        <end position="127"/>
    </location>
</feature>
<dbReference type="RefSeq" id="WP_136856703.1">
    <property type="nucleotide sequence ID" value="NZ_SUNH01000013.1"/>
</dbReference>
<organism evidence="3 4">
    <name type="scientific">Paracoccus hibiscisoli</name>
    <dbReference type="NCBI Taxonomy" id="2023261"/>
    <lineage>
        <taxon>Bacteria</taxon>
        <taxon>Pseudomonadati</taxon>
        <taxon>Pseudomonadota</taxon>
        <taxon>Alphaproteobacteria</taxon>
        <taxon>Rhodobacterales</taxon>
        <taxon>Paracoccaceae</taxon>
        <taxon>Paracoccus</taxon>
    </lineage>
</organism>
<dbReference type="EMBL" id="SUNH01000013">
    <property type="protein sequence ID" value="TJZ84234.1"/>
    <property type="molecule type" value="Genomic_DNA"/>
</dbReference>
<evidence type="ECO:0000256" key="2">
    <source>
        <dbReference type="SAM" id="Phobius"/>
    </source>
</evidence>
<keyword evidence="4" id="KW-1185">Reference proteome</keyword>
<proteinExistence type="predicted"/>
<name>A0A4U0R7X2_9RHOB</name>
<keyword evidence="2" id="KW-0812">Transmembrane</keyword>
<feature type="transmembrane region" description="Helical" evidence="2">
    <location>
        <begin position="139"/>
        <end position="159"/>
    </location>
</feature>
<keyword evidence="2" id="KW-0472">Membrane</keyword>